<dbReference type="Gene3D" id="3.20.20.80">
    <property type="entry name" value="Glycosidases"/>
    <property type="match status" value="1"/>
</dbReference>
<evidence type="ECO:0000313" key="12">
    <source>
        <dbReference type="EMBL" id="KAF2770727.1"/>
    </source>
</evidence>
<name>A0A6G1LCV9_9PEZI</name>
<dbReference type="Proteomes" id="UP000799436">
    <property type="component" value="Unassembled WGS sequence"/>
</dbReference>
<keyword evidence="3" id="KW-0964">Secreted</keyword>
<organism evidence="12 13">
    <name type="scientific">Teratosphaeria nubilosa</name>
    <dbReference type="NCBI Taxonomy" id="161662"/>
    <lineage>
        <taxon>Eukaryota</taxon>
        <taxon>Fungi</taxon>
        <taxon>Dikarya</taxon>
        <taxon>Ascomycota</taxon>
        <taxon>Pezizomycotina</taxon>
        <taxon>Dothideomycetes</taxon>
        <taxon>Dothideomycetidae</taxon>
        <taxon>Mycosphaerellales</taxon>
        <taxon>Teratosphaeriaceae</taxon>
        <taxon>Teratosphaeria</taxon>
    </lineage>
</organism>
<comment type="subcellular location">
    <subcellularLocation>
        <location evidence="1">Secreted</location>
    </subcellularLocation>
</comment>
<dbReference type="GO" id="GO:0004338">
    <property type="term" value="F:glucan exo-1,3-beta-glucosidase activity"/>
    <property type="evidence" value="ECO:0007669"/>
    <property type="project" value="UniProtKB-EC"/>
</dbReference>
<dbReference type="GO" id="GO:0009251">
    <property type="term" value="P:glucan catabolic process"/>
    <property type="evidence" value="ECO:0007669"/>
    <property type="project" value="TreeGrafter"/>
</dbReference>
<evidence type="ECO:0000256" key="3">
    <source>
        <dbReference type="ARBA" id="ARBA00022525"/>
    </source>
</evidence>
<dbReference type="PANTHER" id="PTHR31297">
    <property type="entry name" value="GLUCAN ENDO-1,6-BETA-GLUCOSIDASE B"/>
    <property type="match status" value="1"/>
</dbReference>
<dbReference type="EC" id="3.2.1.58" evidence="9"/>
<evidence type="ECO:0000256" key="4">
    <source>
        <dbReference type="ARBA" id="ARBA00022729"/>
    </source>
</evidence>
<keyword evidence="7" id="KW-0961">Cell wall biogenesis/degradation</keyword>
<dbReference type="InterPro" id="IPR001547">
    <property type="entry name" value="Glyco_hydro_5"/>
</dbReference>
<feature type="domain" description="Glycoside hydrolase family 5" evidence="11">
    <location>
        <begin position="25"/>
        <end position="264"/>
    </location>
</feature>
<evidence type="ECO:0000256" key="6">
    <source>
        <dbReference type="ARBA" id="ARBA00023295"/>
    </source>
</evidence>
<dbReference type="AlphaFoldDB" id="A0A6G1LCV9"/>
<dbReference type="SUPFAM" id="SSF51445">
    <property type="entry name" value="(Trans)glycosidases"/>
    <property type="match status" value="1"/>
</dbReference>
<keyword evidence="6 10" id="KW-0326">Glycosidase</keyword>
<keyword evidence="4" id="KW-0732">Signal</keyword>
<dbReference type="Pfam" id="PF00150">
    <property type="entry name" value="Cellulase"/>
    <property type="match status" value="1"/>
</dbReference>
<dbReference type="InterPro" id="IPR050386">
    <property type="entry name" value="Glycosyl_hydrolase_5"/>
</dbReference>
<dbReference type="OrthoDB" id="62120at2759"/>
<keyword evidence="13" id="KW-1185">Reference proteome</keyword>
<comment type="similarity">
    <text evidence="2 10">Belongs to the glycosyl hydrolase 5 (cellulase A) family.</text>
</comment>
<evidence type="ECO:0000313" key="13">
    <source>
        <dbReference type="Proteomes" id="UP000799436"/>
    </source>
</evidence>
<sequence>MTPDLFENTSAVDQYTFDQTDGAAAKLQHHWDTYFTESDVQQIAAWGLNALRVPIGYWAYNDSNTPYISGADAYMEKAIGWARKHGLKVLVDCHGSAGSQNGYDNSGRQGDVEWQSEENLQTSISVLETITEKYGSASYADVVFAIQMVNEPISWGNNNFNTTRTWAAEAYAAIKAKATNPHLIIITHDAFQGPASWTSLSTILNDPSHANSTPTFAIDTHLYQNQEAPDSRLTQSQHIAKACAWSTTTANLPIYVGEFSAQTNICVNPDHSTVAGSTCWVDGCQCSANVEVKAWSAPLKRATRMFFEAQVETFERAARGWFLWSWSGPGGWGMRELIAEGVLGASVGEREFPGLCGSGSESV</sequence>
<dbReference type="InterPro" id="IPR017853">
    <property type="entry name" value="GH"/>
</dbReference>
<evidence type="ECO:0000256" key="2">
    <source>
        <dbReference type="ARBA" id="ARBA00005641"/>
    </source>
</evidence>
<evidence type="ECO:0000256" key="9">
    <source>
        <dbReference type="ARBA" id="ARBA00038929"/>
    </source>
</evidence>
<dbReference type="GO" id="GO:0071555">
    <property type="term" value="P:cell wall organization"/>
    <property type="evidence" value="ECO:0007669"/>
    <property type="project" value="UniProtKB-KW"/>
</dbReference>
<keyword evidence="5 10" id="KW-0378">Hydrolase</keyword>
<protein>
    <recommendedName>
        <fullName evidence="9">glucan 1,3-beta-glucosidase</fullName>
        <ecNumber evidence="9">3.2.1.58</ecNumber>
    </recommendedName>
</protein>
<evidence type="ECO:0000259" key="11">
    <source>
        <dbReference type="Pfam" id="PF00150"/>
    </source>
</evidence>
<dbReference type="GO" id="GO:0005576">
    <property type="term" value="C:extracellular region"/>
    <property type="evidence" value="ECO:0007669"/>
    <property type="project" value="UniProtKB-SubCell"/>
</dbReference>
<proteinExistence type="inferred from homology"/>
<reference evidence="12" key="1">
    <citation type="journal article" date="2020" name="Stud. Mycol.">
        <title>101 Dothideomycetes genomes: a test case for predicting lifestyles and emergence of pathogens.</title>
        <authorList>
            <person name="Haridas S."/>
            <person name="Albert R."/>
            <person name="Binder M."/>
            <person name="Bloem J."/>
            <person name="Labutti K."/>
            <person name="Salamov A."/>
            <person name="Andreopoulos B."/>
            <person name="Baker S."/>
            <person name="Barry K."/>
            <person name="Bills G."/>
            <person name="Bluhm B."/>
            <person name="Cannon C."/>
            <person name="Castanera R."/>
            <person name="Culley D."/>
            <person name="Daum C."/>
            <person name="Ezra D."/>
            <person name="Gonzalez J."/>
            <person name="Henrissat B."/>
            <person name="Kuo A."/>
            <person name="Liang C."/>
            <person name="Lipzen A."/>
            <person name="Lutzoni F."/>
            <person name="Magnuson J."/>
            <person name="Mondo S."/>
            <person name="Nolan M."/>
            <person name="Ohm R."/>
            <person name="Pangilinan J."/>
            <person name="Park H.-J."/>
            <person name="Ramirez L."/>
            <person name="Alfaro M."/>
            <person name="Sun H."/>
            <person name="Tritt A."/>
            <person name="Yoshinaga Y."/>
            <person name="Zwiers L.-H."/>
            <person name="Turgeon B."/>
            <person name="Goodwin S."/>
            <person name="Spatafora J."/>
            <person name="Crous P."/>
            <person name="Grigoriev I."/>
        </authorList>
    </citation>
    <scope>NUCLEOTIDE SEQUENCE</scope>
    <source>
        <strain evidence="12">CBS 116005</strain>
    </source>
</reference>
<gene>
    <name evidence="12" type="ORF">EJ03DRAFT_342559</name>
</gene>
<dbReference type="GO" id="GO:0009986">
    <property type="term" value="C:cell surface"/>
    <property type="evidence" value="ECO:0007669"/>
    <property type="project" value="TreeGrafter"/>
</dbReference>
<accession>A0A6G1LCV9</accession>
<evidence type="ECO:0000256" key="8">
    <source>
        <dbReference type="ARBA" id="ARBA00036824"/>
    </source>
</evidence>
<evidence type="ECO:0000256" key="1">
    <source>
        <dbReference type="ARBA" id="ARBA00004613"/>
    </source>
</evidence>
<evidence type="ECO:0000256" key="5">
    <source>
        <dbReference type="ARBA" id="ARBA00022801"/>
    </source>
</evidence>
<comment type="catalytic activity">
    <reaction evidence="8">
        <text>Successive hydrolysis of beta-D-glucose units from the non-reducing ends of (1-&gt;3)-beta-D-glucans, releasing alpha-glucose.</text>
        <dbReference type="EC" id="3.2.1.58"/>
    </reaction>
</comment>
<dbReference type="PANTHER" id="PTHR31297:SF1">
    <property type="entry name" value="GLUCAN 1,3-BETA-GLUCOSIDASE I_II-RELATED"/>
    <property type="match status" value="1"/>
</dbReference>
<evidence type="ECO:0000256" key="7">
    <source>
        <dbReference type="ARBA" id="ARBA00023316"/>
    </source>
</evidence>
<evidence type="ECO:0000256" key="10">
    <source>
        <dbReference type="RuleBase" id="RU361153"/>
    </source>
</evidence>
<dbReference type="EMBL" id="ML995823">
    <property type="protein sequence ID" value="KAF2770727.1"/>
    <property type="molecule type" value="Genomic_DNA"/>
</dbReference>